<dbReference type="OrthoDB" id="3365698at2759"/>
<dbReference type="InParanoid" id="A0A0C2T4E4"/>
<gene>
    <name evidence="1" type="ORF">M378DRAFT_13577</name>
</gene>
<dbReference type="AlphaFoldDB" id="A0A0C2T4E4"/>
<dbReference type="HOGENOM" id="CLU_052988_0_0_1"/>
<proteinExistence type="predicted"/>
<dbReference type="STRING" id="946122.A0A0C2T4E4"/>
<evidence type="ECO:0000313" key="1">
    <source>
        <dbReference type="EMBL" id="KIL61404.1"/>
    </source>
</evidence>
<dbReference type="Proteomes" id="UP000054549">
    <property type="component" value="Unassembled WGS sequence"/>
</dbReference>
<dbReference type="EMBL" id="KN818285">
    <property type="protein sequence ID" value="KIL61404.1"/>
    <property type="molecule type" value="Genomic_DNA"/>
</dbReference>
<name>A0A0C2T4E4_AMAMK</name>
<sequence>MVVVSKVPIEILTEIFYLLCKKPISVYKLNNWCYKEGFPWAVGLVSRQWRAAFLSYPPIWASLTLSDMDGIDHDRSECYADERIRRLALYLERSGGYPLRLDICFWYIDKCFTMMALDMLILPGKGKLPILEWLEIRVLFLRKHDRGIFEVAPRLTHASIRRWAQGYNWILPWTQLTELVLTLDGVSVIKNGDVPNLLPMLHNIKELRIRFKNIYGEVDFDDDFPPTSLNQLHVLEVPHPAFLSWVEAPSLCEIYFVDHHRDYYGPLDVQGQIFSLIQRSSCRIRKLSFSSGRKFYVGMLEDMVELVIDCQHSHGFPSSIDISSLPASSHHHLLGRQKL</sequence>
<evidence type="ECO:0000313" key="2">
    <source>
        <dbReference type="Proteomes" id="UP000054549"/>
    </source>
</evidence>
<organism evidence="1 2">
    <name type="scientific">Amanita muscaria (strain Koide BX008)</name>
    <dbReference type="NCBI Taxonomy" id="946122"/>
    <lineage>
        <taxon>Eukaryota</taxon>
        <taxon>Fungi</taxon>
        <taxon>Dikarya</taxon>
        <taxon>Basidiomycota</taxon>
        <taxon>Agaricomycotina</taxon>
        <taxon>Agaricomycetes</taxon>
        <taxon>Agaricomycetidae</taxon>
        <taxon>Agaricales</taxon>
        <taxon>Pluteineae</taxon>
        <taxon>Amanitaceae</taxon>
        <taxon>Amanita</taxon>
    </lineage>
</organism>
<evidence type="ECO:0008006" key="3">
    <source>
        <dbReference type="Google" id="ProtNLM"/>
    </source>
</evidence>
<reference evidence="1 2" key="1">
    <citation type="submission" date="2014-04" db="EMBL/GenBank/DDBJ databases">
        <title>Evolutionary Origins and Diversification of the Mycorrhizal Mutualists.</title>
        <authorList>
            <consortium name="DOE Joint Genome Institute"/>
            <consortium name="Mycorrhizal Genomics Consortium"/>
            <person name="Kohler A."/>
            <person name="Kuo A."/>
            <person name="Nagy L.G."/>
            <person name="Floudas D."/>
            <person name="Copeland A."/>
            <person name="Barry K.W."/>
            <person name="Cichocki N."/>
            <person name="Veneault-Fourrey C."/>
            <person name="LaButti K."/>
            <person name="Lindquist E.A."/>
            <person name="Lipzen A."/>
            <person name="Lundell T."/>
            <person name="Morin E."/>
            <person name="Murat C."/>
            <person name="Riley R."/>
            <person name="Ohm R."/>
            <person name="Sun H."/>
            <person name="Tunlid A."/>
            <person name="Henrissat B."/>
            <person name="Grigoriev I.V."/>
            <person name="Hibbett D.S."/>
            <person name="Martin F."/>
        </authorList>
    </citation>
    <scope>NUCLEOTIDE SEQUENCE [LARGE SCALE GENOMIC DNA]</scope>
    <source>
        <strain evidence="1 2">Koide BX008</strain>
    </source>
</reference>
<keyword evidence="2" id="KW-1185">Reference proteome</keyword>
<protein>
    <recommendedName>
        <fullName evidence="3">F-box domain-containing protein</fullName>
    </recommendedName>
</protein>
<accession>A0A0C2T4E4</accession>